<evidence type="ECO:0000259" key="1">
    <source>
        <dbReference type="Pfam" id="PF04471"/>
    </source>
</evidence>
<dbReference type="SUPFAM" id="SSF52980">
    <property type="entry name" value="Restriction endonuclease-like"/>
    <property type="match status" value="1"/>
</dbReference>
<dbReference type="InterPro" id="IPR011856">
    <property type="entry name" value="tRNA_endonuc-like_dom_sf"/>
</dbReference>
<dbReference type="Gene3D" id="3.40.1350.10">
    <property type="match status" value="1"/>
</dbReference>
<protein>
    <submittedName>
        <fullName evidence="2">Restriction endonuclease</fullName>
    </submittedName>
</protein>
<dbReference type="PANTHER" id="PTHR30015:SF7">
    <property type="entry name" value="TYPE IV METHYL-DIRECTED RESTRICTION ENZYME ECOKMRR"/>
    <property type="match status" value="1"/>
</dbReference>
<reference evidence="2 3" key="1">
    <citation type="submission" date="2019-02" db="EMBL/GenBank/DDBJ databases">
        <title>Genomic Encyclopedia of Type Strains, Phase IV (KMG-IV): sequencing the most valuable type-strain genomes for metagenomic binning, comparative biology and taxonomic classification.</title>
        <authorList>
            <person name="Goeker M."/>
        </authorList>
    </citation>
    <scope>NUCLEOTIDE SEQUENCE [LARGE SCALE GENOMIC DNA]</scope>
    <source>
        <strain evidence="2 3">K24</strain>
    </source>
</reference>
<dbReference type="GO" id="GO:0015666">
    <property type="term" value="F:restriction endodeoxyribonuclease activity"/>
    <property type="evidence" value="ECO:0007669"/>
    <property type="project" value="TreeGrafter"/>
</dbReference>
<dbReference type="GO" id="GO:0003677">
    <property type="term" value="F:DNA binding"/>
    <property type="evidence" value="ECO:0007669"/>
    <property type="project" value="InterPro"/>
</dbReference>
<dbReference type="OrthoDB" id="5782056at2"/>
<keyword evidence="3" id="KW-1185">Reference proteome</keyword>
<dbReference type="InterPro" id="IPR011335">
    <property type="entry name" value="Restrct_endonuc-II-like"/>
</dbReference>
<proteinExistence type="predicted"/>
<accession>A0A4Q7NN32</accession>
<name>A0A4Q7NN32_9BURK</name>
<keyword evidence="2" id="KW-0378">Hydrolase</keyword>
<dbReference type="Pfam" id="PF04471">
    <property type="entry name" value="Mrr_cat"/>
    <property type="match status" value="1"/>
</dbReference>
<keyword evidence="2" id="KW-0540">Nuclease</keyword>
<dbReference type="EMBL" id="SGXC01000001">
    <property type="protein sequence ID" value="RZS86553.1"/>
    <property type="molecule type" value="Genomic_DNA"/>
</dbReference>
<evidence type="ECO:0000313" key="3">
    <source>
        <dbReference type="Proteomes" id="UP000292445"/>
    </source>
</evidence>
<feature type="domain" description="Restriction endonuclease type IV Mrr" evidence="1">
    <location>
        <begin position="145"/>
        <end position="261"/>
    </location>
</feature>
<dbReference type="AlphaFoldDB" id="A0A4Q7NN32"/>
<dbReference type="Proteomes" id="UP000292445">
    <property type="component" value="Unassembled WGS sequence"/>
</dbReference>
<keyword evidence="2" id="KW-0255">Endonuclease</keyword>
<dbReference type="InterPro" id="IPR007560">
    <property type="entry name" value="Restrct_endonuc_IV_Mrr"/>
</dbReference>
<comment type="caution">
    <text evidence="2">The sequence shown here is derived from an EMBL/GenBank/DDBJ whole genome shotgun (WGS) entry which is preliminary data.</text>
</comment>
<evidence type="ECO:0000313" key="2">
    <source>
        <dbReference type="EMBL" id="RZS86553.1"/>
    </source>
</evidence>
<dbReference type="InterPro" id="IPR052906">
    <property type="entry name" value="Type_IV_Methyl-Rstrct_Enzyme"/>
</dbReference>
<dbReference type="RefSeq" id="WP_130357633.1">
    <property type="nucleotide sequence ID" value="NZ_SGXC01000001.1"/>
</dbReference>
<dbReference type="GO" id="GO:0009307">
    <property type="term" value="P:DNA restriction-modification system"/>
    <property type="evidence" value="ECO:0007669"/>
    <property type="project" value="InterPro"/>
</dbReference>
<dbReference type="PANTHER" id="PTHR30015">
    <property type="entry name" value="MRR RESTRICTION SYSTEM PROTEIN"/>
    <property type="match status" value="1"/>
</dbReference>
<organism evidence="2 3">
    <name type="scientific">Pigmentiphaga kullae</name>
    <dbReference type="NCBI Taxonomy" id="151784"/>
    <lineage>
        <taxon>Bacteria</taxon>
        <taxon>Pseudomonadati</taxon>
        <taxon>Pseudomonadota</taxon>
        <taxon>Betaproteobacteria</taxon>
        <taxon>Burkholderiales</taxon>
        <taxon>Alcaligenaceae</taxon>
        <taxon>Pigmentiphaga</taxon>
    </lineage>
</organism>
<sequence length="395" mass="43948">MNVGYADIQLAQEISRLEAAIQKWAEERDLWLDSGFKDFLRHVGGEPSSPAVVTVLYSDGDLARVLDEDIEVAAPPFHEFIASLGFSCENQNGYTYYFFANDEALNAAFESYFHWQWVCSLIQPDAGDVYEELYAHFASNPDHFHRLSPRAFEILLSRVFQNQGFTTELGPGSGDGGVDIRLWQRDPLGDVLTLVQAKRYAPHRKIELDAVAALRGVMAVDKAPKGLFVTTSSYLPSARRFAARAGNIIELATNADVAQWCATAANGIVKDKSLLVSKGNVERLLYQMSLAVDSKVLHATWGYNMIHNTFALLLKETKHAALLMSLPNRTVTHDGYGQMGTEVPSFGVDALGCHCAETVRRAERTVDESGHISYWDGRHLYSAWDGEPALFNYMD</sequence>
<gene>
    <name evidence="2" type="ORF">EV675_2597</name>
</gene>